<evidence type="ECO:0000256" key="2">
    <source>
        <dbReference type="ARBA" id="ARBA00012543"/>
    </source>
</evidence>
<dbReference type="CDD" id="cd04190">
    <property type="entry name" value="Chitin_synth_C"/>
    <property type="match status" value="1"/>
</dbReference>
<evidence type="ECO:0000313" key="12">
    <source>
        <dbReference type="EMBL" id="KAF1960547.1"/>
    </source>
</evidence>
<keyword evidence="4" id="KW-0328">Glycosyltransferase</keyword>
<keyword evidence="3" id="KW-1003">Cell membrane</keyword>
<organism evidence="12 13">
    <name type="scientific">Byssothecium circinans</name>
    <dbReference type="NCBI Taxonomy" id="147558"/>
    <lineage>
        <taxon>Eukaryota</taxon>
        <taxon>Fungi</taxon>
        <taxon>Dikarya</taxon>
        <taxon>Ascomycota</taxon>
        <taxon>Pezizomycotina</taxon>
        <taxon>Dothideomycetes</taxon>
        <taxon>Pleosporomycetidae</taxon>
        <taxon>Pleosporales</taxon>
        <taxon>Massarineae</taxon>
        <taxon>Massarinaceae</taxon>
        <taxon>Byssothecium</taxon>
    </lineage>
</organism>
<feature type="compositionally biased region" description="Low complexity" evidence="9">
    <location>
        <begin position="101"/>
        <end position="112"/>
    </location>
</feature>
<accession>A0A6A5UHH4</accession>
<dbReference type="GO" id="GO:0030428">
    <property type="term" value="C:cell septum"/>
    <property type="evidence" value="ECO:0007669"/>
    <property type="project" value="TreeGrafter"/>
</dbReference>
<evidence type="ECO:0000256" key="7">
    <source>
        <dbReference type="ARBA" id="ARBA00022989"/>
    </source>
</evidence>
<dbReference type="InterPro" id="IPR029044">
    <property type="entry name" value="Nucleotide-diphossugar_trans"/>
</dbReference>
<sequence>MDRRPTTPGAPPSYGGPPAYDEDDSAGHMQGGPTMRLLTNADDAQSYAPPLSPVSRSYQPSVSSLPLSRAPSVLDTAPNMPPPTEDSPSYVAYRPREHTSPTRPYSPTRTSTDYTRPPASNIPYEPADLNGSPRPGTPSSRYGGGRPGSPKRPLPPAPLFAGGRPLSRDSNTTLDMSSIPLNDDDPFTDIGDARPDMNSRDSYMSEDTFADEYTEADEKTEHYGPAPVSAQPRRGAREALMTKKEVRLINGELILECKIPTILYSFLPRRDDVEFTHMRYTAVTCDPDDFVEKGYKLRQNIGNTTRETELFICITMYNENEIDFTRTMHGVMRNISHFCSRTRSRTWGKDGWQKIVVCIIADGRQKVHPRTLDALAAMGCFQKGIAKNHVNQREVTAHVYEYTTQVSLDADLKFKGAEKGIVPVQMIFCMKEQNQKKLNSHRWFFNAFGQALNPNICILLDVGTKPGPKALYHLWKAFDTDSSVAGAAGEIKAGKGKGWLGLLNPLVASQNFEYKMSNILDKPLESVFGYITVLPGALSAYRYIALQNDHTGHGPLSQYFKGETLHGQDADVFTANMYLAEDRILCWELVAKRSEQWVLKYVKAATGETDVPDAVPEFISQRRRWLNGAFFAAVYSLLHFKQVWHTDHTIWRKTLLHIEFVYQFVSLCFTFFSLANFYLTFYFIAGSLADAQNDPFGHGIGKIIFYILRYTVVLLICMQFILSMGNRPQGAKKMFLSSMTAYCVIMAYITFASIYIAVKQLRDPKQPKTFGNNVFTNLIVSTCATIGLYFIMSFMYLDPWHMFTSFGQYFALLPSYICTLQVYAFCNAHDVTWGTKGDNVAKTDLGDARAKKGNIVELEMPSEQLDIDSGYDEALRNLRDRIEVPAPGISEAQAQEDYYRAVRTYMVVVWLISNAVLAMSISEAYSGESIGNNFYLKFILWSVAGLALFRSLGSTSFLIINSIHGIMETKLKWEDKMENKSKKTGLGGGMGKKRWGKGWGNGGQSWWSGSSIGSKMSSWAPSSWSGSSRG</sequence>
<feature type="transmembrane region" description="Helical" evidence="10">
    <location>
        <begin position="703"/>
        <end position="722"/>
    </location>
</feature>
<evidence type="ECO:0000256" key="1">
    <source>
        <dbReference type="ARBA" id="ARBA00004651"/>
    </source>
</evidence>
<evidence type="ECO:0000256" key="8">
    <source>
        <dbReference type="ARBA" id="ARBA00023136"/>
    </source>
</evidence>
<keyword evidence="13" id="KW-1185">Reference proteome</keyword>
<feature type="region of interest" description="Disordered" evidence="9">
    <location>
        <begin position="214"/>
        <end position="235"/>
    </location>
</feature>
<dbReference type="EC" id="2.4.1.16" evidence="2"/>
<dbReference type="GO" id="GO:0004100">
    <property type="term" value="F:chitin synthase activity"/>
    <property type="evidence" value="ECO:0007669"/>
    <property type="project" value="UniProtKB-EC"/>
</dbReference>
<keyword evidence="6 10" id="KW-0812">Transmembrane</keyword>
<feature type="transmembrane region" description="Helical" evidence="10">
    <location>
        <begin position="660"/>
        <end position="683"/>
    </location>
</feature>
<evidence type="ECO:0000256" key="6">
    <source>
        <dbReference type="ARBA" id="ARBA00022692"/>
    </source>
</evidence>
<name>A0A6A5UHH4_9PLEO</name>
<dbReference type="Proteomes" id="UP000800035">
    <property type="component" value="Unassembled WGS sequence"/>
</dbReference>
<dbReference type="SUPFAM" id="SSF53448">
    <property type="entry name" value="Nucleotide-diphospho-sugar transferases"/>
    <property type="match status" value="1"/>
</dbReference>
<feature type="domain" description="Chitin synthase N-terminal" evidence="11">
    <location>
        <begin position="242"/>
        <end position="309"/>
    </location>
</feature>
<feature type="compositionally biased region" description="Low complexity" evidence="9">
    <location>
        <begin position="131"/>
        <end position="141"/>
    </location>
</feature>
<evidence type="ECO:0000256" key="5">
    <source>
        <dbReference type="ARBA" id="ARBA00022679"/>
    </source>
</evidence>
<dbReference type="EMBL" id="ML976982">
    <property type="protein sequence ID" value="KAF1960547.1"/>
    <property type="molecule type" value="Genomic_DNA"/>
</dbReference>
<dbReference type="AlphaFoldDB" id="A0A6A5UHH4"/>
<evidence type="ECO:0000256" key="10">
    <source>
        <dbReference type="SAM" id="Phobius"/>
    </source>
</evidence>
<dbReference type="InterPro" id="IPR004835">
    <property type="entry name" value="Chitin_synth"/>
</dbReference>
<evidence type="ECO:0000256" key="9">
    <source>
        <dbReference type="SAM" id="MobiDB-lite"/>
    </source>
</evidence>
<keyword evidence="8 10" id="KW-0472">Membrane</keyword>
<evidence type="ECO:0000256" key="3">
    <source>
        <dbReference type="ARBA" id="ARBA00022475"/>
    </source>
</evidence>
<evidence type="ECO:0000259" key="11">
    <source>
        <dbReference type="Pfam" id="PF08407"/>
    </source>
</evidence>
<feature type="region of interest" description="Disordered" evidence="9">
    <location>
        <begin position="982"/>
        <end position="1030"/>
    </location>
</feature>
<dbReference type="PANTHER" id="PTHR22914:SF38">
    <property type="entry name" value="CHITIN SYNTHASE 2"/>
    <property type="match status" value="1"/>
</dbReference>
<dbReference type="OrthoDB" id="26569at2759"/>
<reference evidence="12" key="1">
    <citation type="journal article" date="2020" name="Stud. Mycol.">
        <title>101 Dothideomycetes genomes: a test case for predicting lifestyles and emergence of pathogens.</title>
        <authorList>
            <person name="Haridas S."/>
            <person name="Albert R."/>
            <person name="Binder M."/>
            <person name="Bloem J."/>
            <person name="Labutti K."/>
            <person name="Salamov A."/>
            <person name="Andreopoulos B."/>
            <person name="Baker S."/>
            <person name="Barry K."/>
            <person name="Bills G."/>
            <person name="Bluhm B."/>
            <person name="Cannon C."/>
            <person name="Castanera R."/>
            <person name="Culley D."/>
            <person name="Daum C."/>
            <person name="Ezra D."/>
            <person name="Gonzalez J."/>
            <person name="Henrissat B."/>
            <person name="Kuo A."/>
            <person name="Liang C."/>
            <person name="Lipzen A."/>
            <person name="Lutzoni F."/>
            <person name="Magnuson J."/>
            <person name="Mondo S."/>
            <person name="Nolan M."/>
            <person name="Ohm R."/>
            <person name="Pangilinan J."/>
            <person name="Park H.-J."/>
            <person name="Ramirez L."/>
            <person name="Alfaro M."/>
            <person name="Sun H."/>
            <person name="Tritt A."/>
            <person name="Yoshinaga Y."/>
            <person name="Zwiers L.-H."/>
            <person name="Turgeon B."/>
            <person name="Goodwin S."/>
            <person name="Spatafora J."/>
            <person name="Crous P."/>
            <person name="Grigoriev I."/>
        </authorList>
    </citation>
    <scope>NUCLEOTIDE SEQUENCE</scope>
    <source>
        <strain evidence="12">CBS 675.92</strain>
    </source>
</reference>
<dbReference type="Pfam" id="PF01644">
    <property type="entry name" value="Chitin_synth_1"/>
    <property type="match status" value="1"/>
</dbReference>
<keyword evidence="7 10" id="KW-1133">Transmembrane helix</keyword>
<feature type="transmembrane region" description="Helical" evidence="10">
    <location>
        <begin position="734"/>
        <end position="758"/>
    </location>
</feature>
<dbReference type="PANTHER" id="PTHR22914">
    <property type="entry name" value="CHITIN SYNTHASE"/>
    <property type="match status" value="1"/>
</dbReference>
<gene>
    <name evidence="12" type="ORF">CC80DRAFT_522949</name>
</gene>
<feature type="region of interest" description="Disordered" evidence="9">
    <location>
        <begin position="1"/>
        <end position="170"/>
    </location>
</feature>
<dbReference type="GO" id="GO:0006031">
    <property type="term" value="P:chitin biosynthetic process"/>
    <property type="evidence" value="ECO:0007669"/>
    <property type="project" value="TreeGrafter"/>
</dbReference>
<dbReference type="Pfam" id="PF08407">
    <property type="entry name" value="Chitin_synth_1N"/>
    <property type="match status" value="1"/>
</dbReference>
<feature type="transmembrane region" description="Helical" evidence="10">
    <location>
        <begin position="938"/>
        <end position="960"/>
    </location>
</feature>
<keyword evidence="5" id="KW-0808">Transferase</keyword>
<feature type="transmembrane region" description="Helical" evidence="10">
    <location>
        <begin position="778"/>
        <end position="797"/>
    </location>
</feature>
<dbReference type="InterPro" id="IPR013616">
    <property type="entry name" value="Chitin_synth_N"/>
</dbReference>
<evidence type="ECO:0000313" key="13">
    <source>
        <dbReference type="Proteomes" id="UP000800035"/>
    </source>
</evidence>
<feature type="compositionally biased region" description="Low complexity" evidence="9">
    <location>
        <begin position="1004"/>
        <end position="1030"/>
    </location>
</feature>
<comment type="subcellular location">
    <subcellularLocation>
        <location evidence="1">Cell membrane</location>
        <topology evidence="1">Multi-pass membrane protein</topology>
    </subcellularLocation>
</comment>
<proteinExistence type="predicted"/>
<evidence type="ECO:0000256" key="4">
    <source>
        <dbReference type="ARBA" id="ARBA00022676"/>
    </source>
</evidence>
<feature type="transmembrane region" description="Helical" evidence="10">
    <location>
        <begin position="905"/>
        <end position="926"/>
    </location>
</feature>
<dbReference type="GO" id="GO:0005886">
    <property type="term" value="C:plasma membrane"/>
    <property type="evidence" value="ECO:0007669"/>
    <property type="project" value="UniProtKB-SubCell"/>
</dbReference>
<feature type="compositionally biased region" description="Polar residues" evidence="9">
    <location>
        <begin position="54"/>
        <end position="66"/>
    </location>
</feature>
<protein>
    <recommendedName>
        <fullName evidence="2">chitin synthase</fullName>
        <ecNumber evidence="2">2.4.1.16</ecNumber>
    </recommendedName>
</protein>